<feature type="signal peptide" evidence="1">
    <location>
        <begin position="1"/>
        <end position="22"/>
    </location>
</feature>
<keyword evidence="1" id="KW-0732">Signal</keyword>
<dbReference type="Proteomes" id="UP000092484">
    <property type="component" value="Unassembled WGS sequence"/>
</dbReference>
<dbReference type="RefSeq" id="WP_143736734.1">
    <property type="nucleotide sequence ID" value="NZ_LZYB01000001.1"/>
</dbReference>
<sequence length="158" mass="16616">MKFRAIFIVGAISAIISSPAMAQNFTYEVVWKPVESIGGMTGPDGNRSGAGGVVDGAYTTTYQDGSVQKGTVRCVGMDQPDNGLFDLHMSCTTKDTTGNASVIWGCNWLGDPGPETPLGCVGGIQGTTGESKGRNGLMTMEWYSQTASRGTGQWYGAR</sequence>
<gene>
    <name evidence="2" type="ORF">I603_0544</name>
</gene>
<reference evidence="2 3" key="1">
    <citation type="submission" date="2016-06" db="EMBL/GenBank/DDBJ databases">
        <title>Genome sequence of Porphyrobacter dokdonensis DSW-74.</title>
        <authorList>
            <person name="Kim J.F."/>
            <person name="Song J.Y."/>
        </authorList>
    </citation>
    <scope>NUCLEOTIDE SEQUENCE [LARGE SCALE GENOMIC DNA]</scope>
    <source>
        <strain evidence="2 3">DSW-74</strain>
    </source>
</reference>
<dbReference type="EMBL" id="LZYB01000001">
    <property type="protein sequence ID" value="OBV12413.1"/>
    <property type="molecule type" value="Genomic_DNA"/>
</dbReference>
<proteinExistence type="predicted"/>
<comment type="caution">
    <text evidence="2">The sequence shown here is derived from an EMBL/GenBank/DDBJ whole genome shotgun (WGS) entry which is preliminary data.</text>
</comment>
<name>A0A1A7BIN3_9SPHN</name>
<evidence type="ECO:0000313" key="3">
    <source>
        <dbReference type="Proteomes" id="UP000092484"/>
    </source>
</evidence>
<feature type="chain" id="PRO_5008355120" evidence="1">
    <location>
        <begin position="23"/>
        <end position="158"/>
    </location>
</feature>
<accession>A0A1A7BIN3</accession>
<protein>
    <submittedName>
        <fullName evidence="2">Uncharacterized protein</fullName>
    </submittedName>
</protein>
<evidence type="ECO:0000256" key="1">
    <source>
        <dbReference type="SAM" id="SignalP"/>
    </source>
</evidence>
<dbReference type="AlphaFoldDB" id="A0A1A7BIN3"/>
<evidence type="ECO:0000313" key="2">
    <source>
        <dbReference type="EMBL" id="OBV12413.1"/>
    </source>
</evidence>
<keyword evidence="3" id="KW-1185">Reference proteome</keyword>
<organism evidence="2 3">
    <name type="scientific">Erythrobacter dokdonensis DSW-74</name>
    <dbReference type="NCBI Taxonomy" id="1300349"/>
    <lineage>
        <taxon>Bacteria</taxon>
        <taxon>Pseudomonadati</taxon>
        <taxon>Pseudomonadota</taxon>
        <taxon>Alphaproteobacteria</taxon>
        <taxon>Sphingomonadales</taxon>
        <taxon>Erythrobacteraceae</taxon>
        <taxon>Erythrobacter/Porphyrobacter group</taxon>
        <taxon>Erythrobacter</taxon>
    </lineage>
</organism>